<dbReference type="InterPro" id="IPR011006">
    <property type="entry name" value="CheY-like_superfamily"/>
</dbReference>
<reference evidence="4 5" key="1">
    <citation type="journal article" date="2019" name="Genome Biol. Evol.">
        <title>Day and night: Metabolic profiles and evolutionary relationships of six axenic non-marine cyanobacteria.</title>
        <authorList>
            <person name="Will S.E."/>
            <person name="Henke P."/>
            <person name="Boedeker C."/>
            <person name="Huang S."/>
            <person name="Brinkmann H."/>
            <person name="Rohde M."/>
            <person name="Jarek M."/>
            <person name="Friedl T."/>
            <person name="Seufert S."/>
            <person name="Schumacher M."/>
            <person name="Overmann J."/>
            <person name="Neumann-Schaal M."/>
            <person name="Petersen J."/>
        </authorList>
    </citation>
    <scope>NUCLEOTIDE SEQUENCE [LARGE SCALE GENOMIC DNA]</scope>
    <source>
        <strain evidence="4 5">SAG 39.79</strain>
    </source>
</reference>
<feature type="domain" description="Response regulatory" evidence="3">
    <location>
        <begin position="12"/>
        <end position="128"/>
    </location>
</feature>
<name>A0AB37UPM6_9CYAN</name>
<evidence type="ECO:0000256" key="2">
    <source>
        <dbReference type="PROSITE-ProRule" id="PRU00169"/>
    </source>
</evidence>
<feature type="modified residue" description="4-aspartylphosphate" evidence="2">
    <location>
        <position position="61"/>
    </location>
</feature>
<dbReference type="PROSITE" id="PS50110">
    <property type="entry name" value="RESPONSE_REGULATORY"/>
    <property type="match status" value="1"/>
</dbReference>
<dbReference type="GO" id="GO:0000160">
    <property type="term" value="P:phosphorelay signal transduction system"/>
    <property type="evidence" value="ECO:0007669"/>
    <property type="project" value="InterPro"/>
</dbReference>
<keyword evidence="5" id="KW-1185">Reference proteome</keyword>
<proteinExistence type="predicted"/>
<dbReference type="PANTHER" id="PTHR44591">
    <property type="entry name" value="STRESS RESPONSE REGULATOR PROTEIN 1"/>
    <property type="match status" value="1"/>
</dbReference>
<protein>
    <submittedName>
        <fullName evidence="4">Response regulator</fullName>
    </submittedName>
</protein>
<dbReference type="AlphaFoldDB" id="A0AB37UPM6"/>
<dbReference type="PANTHER" id="PTHR44591:SF3">
    <property type="entry name" value="RESPONSE REGULATORY DOMAIN-CONTAINING PROTEIN"/>
    <property type="match status" value="1"/>
</dbReference>
<evidence type="ECO:0000256" key="1">
    <source>
        <dbReference type="ARBA" id="ARBA00022553"/>
    </source>
</evidence>
<dbReference type="InterPro" id="IPR050595">
    <property type="entry name" value="Bact_response_regulator"/>
</dbReference>
<dbReference type="Proteomes" id="UP000282574">
    <property type="component" value="Unassembled WGS sequence"/>
</dbReference>
<dbReference type="SMART" id="SM00448">
    <property type="entry name" value="REC"/>
    <property type="match status" value="1"/>
</dbReference>
<keyword evidence="1 2" id="KW-0597">Phosphoprotein</keyword>
<organism evidence="4 5">
    <name type="scientific">Chroococcidiopsis cubana SAG 39.79</name>
    <dbReference type="NCBI Taxonomy" id="388085"/>
    <lineage>
        <taxon>Bacteria</taxon>
        <taxon>Bacillati</taxon>
        <taxon>Cyanobacteriota</taxon>
        <taxon>Cyanophyceae</taxon>
        <taxon>Chroococcidiopsidales</taxon>
        <taxon>Chroococcidiopsidaceae</taxon>
        <taxon>Chroococcidiopsis</taxon>
    </lineage>
</organism>
<evidence type="ECO:0000313" key="4">
    <source>
        <dbReference type="EMBL" id="RUT13137.1"/>
    </source>
</evidence>
<dbReference type="Pfam" id="PF00072">
    <property type="entry name" value="Response_reg"/>
    <property type="match status" value="1"/>
</dbReference>
<gene>
    <name evidence="4" type="ORF">DSM107010_16930</name>
</gene>
<dbReference type="EMBL" id="RSCK01000009">
    <property type="protein sequence ID" value="RUT13137.1"/>
    <property type="molecule type" value="Genomic_DNA"/>
</dbReference>
<evidence type="ECO:0000313" key="5">
    <source>
        <dbReference type="Proteomes" id="UP000282574"/>
    </source>
</evidence>
<sequence length="129" mass="14106">MESQVDNSQRGLILAVEDGADNLELIIQVLELIGFPFITATDGRTAIAMAHQQQPDLILLDIVLPDISGLEVAQCLKQDSRTAKIPIIAVTGMVSKEQKERCLSAGCDDFVAKPYDIEFLETVIKSYVS</sequence>
<dbReference type="Gene3D" id="3.40.50.2300">
    <property type="match status" value="1"/>
</dbReference>
<dbReference type="SUPFAM" id="SSF52172">
    <property type="entry name" value="CheY-like"/>
    <property type="match status" value="1"/>
</dbReference>
<evidence type="ECO:0000259" key="3">
    <source>
        <dbReference type="PROSITE" id="PS50110"/>
    </source>
</evidence>
<dbReference type="InterPro" id="IPR001789">
    <property type="entry name" value="Sig_transdc_resp-reg_receiver"/>
</dbReference>
<comment type="caution">
    <text evidence="4">The sequence shown here is derived from an EMBL/GenBank/DDBJ whole genome shotgun (WGS) entry which is preliminary data.</text>
</comment>
<accession>A0AB37UPM6</accession>
<dbReference type="RefSeq" id="WP_106167325.1">
    <property type="nucleotide sequence ID" value="NZ_JAVKZF010000001.1"/>
</dbReference>